<keyword evidence="5" id="KW-0460">Magnesium</keyword>
<sequence>MGWPRVFPGPLLILGDVTALPPLEAPLRRFEEALSELVQSDVLFIRLIHQDLVTAGGKRIRPRLVFLASRALGGAPFELELALAVELLHSATLLHDDLIDDAETRRGKEAAFRRYGNAVSVLSGDFLLSRLLHVIAKTGRIELVERFAQVAKTLAEGEVLQFQVAALEDYSLENYERIITAKTAVLMELAAEGPALLKGEPEEVRQALSRFGLLYGQAFQMRDDYLDLMGSPEALGKPVGGDVREGKATLITLLLMERFPEVREILRRKGREPGDLERLRALAQESGVAAEVEGRIRERALLAAKALGPLPPSPYKEALEALALAEARRLA</sequence>
<reference evidence="8" key="1">
    <citation type="submission" date="2016-10" db="EMBL/GenBank/DDBJ databases">
        <authorList>
            <person name="Varghese N."/>
            <person name="Submissions S."/>
        </authorList>
    </citation>
    <scope>NUCLEOTIDE SEQUENCE [LARGE SCALE GENOMIC DNA]</scope>
    <source>
        <strain evidence="8">CGMCC 1.6992</strain>
    </source>
</reference>
<dbReference type="GO" id="GO:0004659">
    <property type="term" value="F:prenyltransferase activity"/>
    <property type="evidence" value="ECO:0007669"/>
    <property type="project" value="InterPro"/>
</dbReference>
<gene>
    <name evidence="7" type="ORF">SAMN04488243_10140</name>
</gene>
<evidence type="ECO:0000256" key="2">
    <source>
        <dbReference type="ARBA" id="ARBA00006706"/>
    </source>
</evidence>
<dbReference type="InterPro" id="IPR008949">
    <property type="entry name" value="Isoprenoid_synthase_dom_sf"/>
</dbReference>
<dbReference type="GO" id="GO:0046872">
    <property type="term" value="F:metal ion binding"/>
    <property type="evidence" value="ECO:0007669"/>
    <property type="project" value="UniProtKB-KW"/>
</dbReference>
<dbReference type="InterPro" id="IPR000092">
    <property type="entry name" value="Polyprenyl_synt"/>
</dbReference>
<evidence type="ECO:0000313" key="8">
    <source>
        <dbReference type="Proteomes" id="UP000199446"/>
    </source>
</evidence>
<evidence type="ECO:0000256" key="4">
    <source>
        <dbReference type="ARBA" id="ARBA00022723"/>
    </source>
</evidence>
<dbReference type="AlphaFoldDB" id="A0A1G7CIC5"/>
<dbReference type="PROSITE" id="PS00723">
    <property type="entry name" value="POLYPRENYL_SYNTHASE_1"/>
    <property type="match status" value="1"/>
</dbReference>
<comment type="similarity">
    <text evidence="2 6">Belongs to the FPP/GGPP synthase family.</text>
</comment>
<dbReference type="SUPFAM" id="SSF48576">
    <property type="entry name" value="Terpenoid synthases"/>
    <property type="match status" value="1"/>
</dbReference>
<accession>A0A1G7CIC5</accession>
<keyword evidence="8" id="KW-1185">Reference proteome</keyword>
<evidence type="ECO:0000256" key="6">
    <source>
        <dbReference type="RuleBase" id="RU004466"/>
    </source>
</evidence>
<dbReference type="EMBL" id="FNBC01000001">
    <property type="protein sequence ID" value="SDE39087.1"/>
    <property type="molecule type" value="Genomic_DNA"/>
</dbReference>
<dbReference type="Gene3D" id="1.10.600.10">
    <property type="entry name" value="Farnesyl Diphosphate Synthase"/>
    <property type="match status" value="1"/>
</dbReference>
<comment type="cofactor">
    <cofactor evidence="1">
        <name>Mg(2+)</name>
        <dbReference type="ChEBI" id="CHEBI:18420"/>
    </cofactor>
</comment>
<protein>
    <submittedName>
        <fullName evidence="7">Octaprenyl-diphosphate synthase</fullName>
    </submittedName>
</protein>
<keyword evidence="4" id="KW-0479">Metal-binding</keyword>
<dbReference type="PANTHER" id="PTHR12001">
    <property type="entry name" value="GERANYLGERANYL PYROPHOSPHATE SYNTHASE"/>
    <property type="match status" value="1"/>
</dbReference>
<proteinExistence type="inferred from homology"/>
<evidence type="ECO:0000313" key="7">
    <source>
        <dbReference type="EMBL" id="SDE39087.1"/>
    </source>
</evidence>
<dbReference type="GO" id="GO:0008299">
    <property type="term" value="P:isoprenoid biosynthetic process"/>
    <property type="evidence" value="ECO:0007669"/>
    <property type="project" value="InterPro"/>
</dbReference>
<dbReference type="Proteomes" id="UP000199446">
    <property type="component" value="Unassembled WGS sequence"/>
</dbReference>
<dbReference type="PROSITE" id="PS00444">
    <property type="entry name" value="POLYPRENYL_SYNTHASE_2"/>
    <property type="match status" value="1"/>
</dbReference>
<dbReference type="CDD" id="cd00685">
    <property type="entry name" value="Trans_IPPS_HT"/>
    <property type="match status" value="1"/>
</dbReference>
<dbReference type="SFLD" id="SFLDS00005">
    <property type="entry name" value="Isoprenoid_Synthase_Type_I"/>
    <property type="match status" value="1"/>
</dbReference>
<name>A0A1G7CIC5_9DEIN</name>
<dbReference type="InterPro" id="IPR033749">
    <property type="entry name" value="Polyprenyl_synt_CS"/>
</dbReference>
<keyword evidence="3 6" id="KW-0808">Transferase</keyword>
<dbReference type="PANTHER" id="PTHR12001:SF69">
    <property type="entry name" value="ALL TRANS-POLYPRENYL-DIPHOSPHATE SYNTHASE PDSS1"/>
    <property type="match status" value="1"/>
</dbReference>
<dbReference type="Pfam" id="PF00348">
    <property type="entry name" value="polyprenyl_synt"/>
    <property type="match status" value="1"/>
</dbReference>
<evidence type="ECO:0000256" key="3">
    <source>
        <dbReference type="ARBA" id="ARBA00022679"/>
    </source>
</evidence>
<evidence type="ECO:0000256" key="5">
    <source>
        <dbReference type="ARBA" id="ARBA00022842"/>
    </source>
</evidence>
<dbReference type="STRING" id="482827.SAMN04488243_10140"/>
<organism evidence="7 8">
    <name type="scientific">Thermus arciformis</name>
    <dbReference type="NCBI Taxonomy" id="482827"/>
    <lineage>
        <taxon>Bacteria</taxon>
        <taxon>Thermotogati</taxon>
        <taxon>Deinococcota</taxon>
        <taxon>Deinococci</taxon>
        <taxon>Thermales</taxon>
        <taxon>Thermaceae</taxon>
        <taxon>Thermus</taxon>
    </lineage>
</organism>
<evidence type="ECO:0000256" key="1">
    <source>
        <dbReference type="ARBA" id="ARBA00001946"/>
    </source>
</evidence>